<feature type="domain" description="AMP-dependent synthetase/ligase" evidence="1">
    <location>
        <begin position="65"/>
        <end position="286"/>
    </location>
</feature>
<accession>A0A1H3X9Q1</accession>
<keyword evidence="3" id="KW-1185">Reference proteome</keyword>
<dbReference type="EMBL" id="FNQV01000003">
    <property type="protein sequence ID" value="SDZ96079.1"/>
    <property type="molecule type" value="Genomic_DNA"/>
</dbReference>
<dbReference type="Gene3D" id="3.30.300.30">
    <property type="match status" value="1"/>
</dbReference>
<dbReference type="PANTHER" id="PTHR43767">
    <property type="entry name" value="LONG-CHAIN-FATTY-ACID--COA LIGASE"/>
    <property type="match status" value="1"/>
</dbReference>
<dbReference type="InterPro" id="IPR050237">
    <property type="entry name" value="ATP-dep_AMP-bd_enzyme"/>
</dbReference>
<dbReference type="Gene3D" id="3.40.50.12780">
    <property type="entry name" value="N-terminal domain of ligase-like"/>
    <property type="match status" value="1"/>
</dbReference>
<dbReference type="InterPro" id="IPR045851">
    <property type="entry name" value="AMP-bd_C_sf"/>
</dbReference>
<dbReference type="GO" id="GO:0016878">
    <property type="term" value="F:acid-thiol ligase activity"/>
    <property type="evidence" value="ECO:0007669"/>
    <property type="project" value="UniProtKB-ARBA"/>
</dbReference>
<dbReference type="Proteomes" id="UP000199288">
    <property type="component" value="Unassembled WGS sequence"/>
</dbReference>
<sequence length="430" mass="44301">MTTFAPADPNGIVPVVGGRDAAAITRVLRTLATALAQDATPPNYLSDPAATPSEISRTLGRIRRPLADARIIVQTSGSTTGQGNLVGLSPTNVLSSALATLVTLADQPPPTTLAPATLDAARSALPPKARATWVTGLPVHHIAGLQVLTRSLLADTEPIIVDTAAGFDPAALAAAAERHDGATRLYTSLVPTQLREVVADPALARRIGERFDAILVGGAALPPATARAAAQAGLNIVRTYGMSETGGGCVYDGRTLPGVQVSLTDVDAHGVGLIRLAGAMVVDGYLTDATPTNPRHRLGHSILTSDLGELTGGVLNVIGRADDVIITGGANVSPQAVEQLLSDAGMEGIIVGVPDPRWGERLTFVTTTPGTTLDQVRAALGTRPAEQRPRALVTLPALPERGPGKIDRRRIASLAAARLASGEGESRDPR</sequence>
<dbReference type="InterPro" id="IPR042099">
    <property type="entry name" value="ANL_N_sf"/>
</dbReference>
<keyword evidence="2" id="KW-0436">Ligase</keyword>
<dbReference type="SUPFAM" id="SSF56801">
    <property type="entry name" value="Acetyl-CoA synthetase-like"/>
    <property type="match status" value="1"/>
</dbReference>
<proteinExistence type="predicted"/>
<name>A0A1H3X9Q1_9ACTO</name>
<dbReference type="PANTHER" id="PTHR43767:SF1">
    <property type="entry name" value="NONRIBOSOMAL PEPTIDE SYNTHASE PES1 (EUROFUNG)-RELATED"/>
    <property type="match status" value="1"/>
</dbReference>
<evidence type="ECO:0000313" key="2">
    <source>
        <dbReference type="EMBL" id="SDZ96079.1"/>
    </source>
</evidence>
<dbReference type="InterPro" id="IPR000873">
    <property type="entry name" value="AMP-dep_synth/lig_dom"/>
</dbReference>
<evidence type="ECO:0000259" key="1">
    <source>
        <dbReference type="Pfam" id="PF00501"/>
    </source>
</evidence>
<dbReference type="RefSeq" id="WP_222842349.1">
    <property type="nucleotide sequence ID" value="NZ_FNQV01000003.1"/>
</dbReference>
<dbReference type="Pfam" id="PF00501">
    <property type="entry name" value="AMP-binding"/>
    <property type="match status" value="1"/>
</dbReference>
<protein>
    <submittedName>
        <fullName evidence="2">O-succinylbenzoic acid--CoA ligase</fullName>
    </submittedName>
</protein>
<reference evidence="3" key="1">
    <citation type="submission" date="2016-10" db="EMBL/GenBank/DDBJ databases">
        <authorList>
            <person name="Varghese N."/>
            <person name="Submissions S."/>
        </authorList>
    </citation>
    <scope>NUCLEOTIDE SEQUENCE [LARGE SCALE GENOMIC DNA]</scope>
    <source>
        <strain evidence="3">KPR-1</strain>
    </source>
</reference>
<dbReference type="AlphaFoldDB" id="A0A1H3X9Q1"/>
<organism evidence="2 3">
    <name type="scientific">Bowdeniella nasicola</name>
    <dbReference type="NCBI Taxonomy" id="208480"/>
    <lineage>
        <taxon>Bacteria</taxon>
        <taxon>Bacillati</taxon>
        <taxon>Actinomycetota</taxon>
        <taxon>Actinomycetes</taxon>
        <taxon>Actinomycetales</taxon>
        <taxon>Actinomycetaceae</taxon>
        <taxon>Bowdeniella</taxon>
    </lineage>
</organism>
<gene>
    <name evidence="2" type="ORF">SAMN02910418_00654</name>
</gene>
<evidence type="ECO:0000313" key="3">
    <source>
        <dbReference type="Proteomes" id="UP000199288"/>
    </source>
</evidence>